<evidence type="ECO:0000313" key="4">
    <source>
        <dbReference type="EMBL" id="THD20385.1"/>
    </source>
</evidence>
<evidence type="ECO:0000256" key="2">
    <source>
        <dbReference type="ARBA" id="ARBA00022694"/>
    </source>
</evidence>
<comment type="caution">
    <text evidence="4">The sequence shown here is derived from an EMBL/GenBank/DDBJ whole genome shotgun (WGS) entry which is preliminary data.</text>
</comment>
<keyword evidence="5" id="KW-1185">Reference proteome</keyword>
<evidence type="ECO:0000256" key="3">
    <source>
        <dbReference type="ARBA" id="ARBA00023242"/>
    </source>
</evidence>
<organism evidence="4 5">
    <name type="scientific">Fasciola hepatica</name>
    <name type="common">Liver fluke</name>
    <dbReference type="NCBI Taxonomy" id="6192"/>
    <lineage>
        <taxon>Eukaryota</taxon>
        <taxon>Metazoa</taxon>
        <taxon>Spiralia</taxon>
        <taxon>Lophotrochozoa</taxon>
        <taxon>Platyhelminthes</taxon>
        <taxon>Trematoda</taxon>
        <taxon>Digenea</taxon>
        <taxon>Plagiorchiida</taxon>
        <taxon>Echinostomata</taxon>
        <taxon>Echinostomatoidea</taxon>
        <taxon>Fasciolidae</taxon>
        <taxon>Fasciola</taxon>
    </lineage>
</organism>
<proteinExistence type="predicted"/>
<dbReference type="SUPFAM" id="SSF82704">
    <property type="entry name" value="AlbA-like"/>
    <property type="match status" value="1"/>
</dbReference>
<name>A0A4E0QYS7_FASHE</name>
<dbReference type="EMBL" id="JXXN02004718">
    <property type="protein sequence ID" value="THD20385.1"/>
    <property type="molecule type" value="Genomic_DNA"/>
</dbReference>
<dbReference type="GO" id="GO:0003676">
    <property type="term" value="F:nucleic acid binding"/>
    <property type="evidence" value="ECO:0007669"/>
    <property type="project" value="InterPro"/>
</dbReference>
<evidence type="ECO:0000313" key="5">
    <source>
        <dbReference type="Proteomes" id="UP000230066"/>
    </source>
</evidence>
<dbReference type="Proteomes" id="UP000230066">
    <property type="component" value="Unassembled WGS sequence"/>
</dbReference>
<comment type="subcellular location">
    <subcellularLocation>
        <location evidence="1">Nucleus</location>
    </subcellularLocation>
</comment>
<sequence length="156" mass="17713">MESETDETLWSAFSDFLPKEKCIGQRLKEFTAPNGCNHFFVNSKTAMLAQASYIGRRIEHLLYRYHSPFALENRSPGEIWLHGVGSAIQITIELALHLQLRMYPGHLKIEVKTSSCTTTKEILSLTNLQHAVIKKRDAPKSAVHVKLQLIPTLENQ</sequence>
<evidence type="ECO:0000256" key="1">
    <source>
        <dbReference type="ARBA" id="ARBA00004123"/>
    </source>
</evidence>
<accession>A0A4E0QYS7</accession>
<reference evidence="4" key="1">
    <citation type="submission" date="2019-03" db="EMBL/GenBank/DDBJ databases">
        <title>Improved annotation for the trematode Fasciola hepatica.</title>
        <authorList>
            <person name="Choi Y.-J."/>
            <person name="Martin J."/>
            <person name="Mitreva M."/>
        </authorList>
    </citation>
    <scope>NUCLEOTIDE SEQUENCE [LARGE SCALE GENOMIC DNA]</scope>
</reference>
<dbReference type="GO" id="GO:0005655">
    <property type="term" value="C:nucleolar ribonuclease P complex"/>
    <property type="evidence" value="ECO:0007669"/>
    <property type="project" value="InterPro"/>
</dbReference>
<dbReference type="Pfam" id="PF12328">
    <property type="entry name" value="Rpp20"/>
    <property type="match status" value="1"/>
</dbReference>
<keyword evidence="2" id="KW-0819">tRNA processing</keyword>
<dbReference type="GO" id="GO:0001682">
    <property type="term" value="P:tRNA 5'-leader removal"/>
    <property type="evidence" value="ECO:0007669"/>
    <property type="project" value="InterPro"/>
</dbReference>
<dbReference type="AlphaFoldDB" id="A0A4E0QYS7"/>
<dbReference type="Gene3D" id="3.30.110.20">
    <property type="entry name" value="Alba-like domain"/>
    <property type="match status" value="1"/>
</dbReference>
<dbReference type="GO" id="GO:0000172">
    <property type="term" value="C:ribonuclease MRP complex"/>
    <property type="evidence" value="ECO:0007669"/>
    <property type="project" value="InterPro"/>
</dbReference>
<gene>
    <name evidence="4" type="ORF">D915_008725</name>
</gene>
<dbReference type="InterPro" id="IPR036882">
    <property type="entry name" value="Alba-like_dom_sf"/>
</dbReference>
<protein>
    <submittedName>
        <fullName evidence="4">Uncharacterized protein</fullName>
    </submittedName>
</protein>
<dbReference type="InterPro" id="IPR014612">
    <property type="entry name" value="Pop7/Rpp20"/>
</dbReference>
<keyword evidence="3" id="KW-0539">Nucleus</keyword>